<protein>
    <submittedName>
        <fullName evidence="2">Uncharacterized protein</fullName>
    </submittedName>
</protein>
<evidence type="ECO:0000256" key="1">
    <source>
        <dbReference type="SAM" id="Phobius"/>
    </source>
</evidence>
<name>A0A1I0R6F8_9BACT</name>
<sequence length="141" mass="16557">MNTLTFWQYFKLNKRTTLSCLKISSLLFAGIATGISIAVKYSKSAEEDPLIVFIVCELFGYGFATFIFVIAIIEGFTKAKVVLGKFHKIPERVRKDYSIELIQRPLNPKYWFLQFQIVQERNGEYFELDKRTKREILDNWL</sequence>
<dbReference type="STRING" id="1267423.SAMN05216290_3149"/>
<gene>
    <name evidence="2" type="ORF">SAMN05216290_3149</name>
</gene>
<dbReference type="AlphaFoldDB" id="A0A1I0R6F8"/>
<proteinExistence type="predicted"/>
<evidence type="ECO:0000313" key="2">
    <source>
        <dbReference type="EMBL" id="SEW36158.1"/>
    </source>
</evidence>
<keyword evidence="1" id="KW-0812">Transmembrane</keyword>
<evidence type="ECO:0000313" key="3">
    <source>
        <dbReference type="Proteomes" id="UP000199437"/>
    </source>
</evidence>
<dbReference type="OrthoDB" id="981369at2"/>
<feature type="transmembrane region" description="Helical" evidence="1">
    <location>
        <begin position="20"/>
        <end position="39"/>
    </location>
</feature>
<accession>A0A1I0R6F8</accession>
<organism evidence="2 3">
    <name type="scientific">Roseivirga pacifica</name>
    <dbReference type="NCBI Taxonomy" id="1267423"/>
    <lineage>
        <taxon>Bacteria</taxon>
        <taxon>Pseudomonadati</taxon>
        <taxon>Bacteroidota</taxon>
        <taxon>Cytophagia</taxon>
        <taxon>Cytophagales</taxon>
        <taxon>Roseivirgaceae</taxon>
        <taxon>Roseivirga</taxon>
    </lineage>
</organism>
<keyword evidence="1" id="KW-1133">Transmembrane helix</keyword>
<dbReference type="GeneID" id="99987827"/>
<dbReference type="Proteomes" id="UP000199437">
    <property type="component" value="Unassembled WGS sequence"/>
</dbReference>
<dbReference type="EMBL" id="FOIR01000003">
    <property type="protein sequence ID" value="SEW36158.1"/>
    <property type="molecule type" value="Genomic_DNA"/>
</dbReference>
<keyword evidence="3" id="KW-1185">Reference proteome</keyword>
<keyword evidence="1" id="KW-0472">Membrane</keyword>
<feature type="transmembrane region" description="Helical" evidence="1">
    <location>
        <begin position="51"/>
        <end position="73"/>
    </location>
</feature>
<reference evidence="3" key="1">
    <citation type="submission" date="2016-10" db="EMBL/GenBank/DDBJ databases">
        <authorList>
            <person name="Varghese N."/>
            <person name="Submissions S."/>
        </authorList>
    </citation>
    <scope>NUCLEOTIDE SEQUENCE [LARGE SCALE GENOMIC DNA]</scope>
    <source>
        <strain evidence="3">CGMCC 1.12402</strain>
    </source>
</reference>
<dbReference type="RefSeq" id="WP_139177608.1">
    <property type="nucleotide sequence ID" value="NZ_FOIR01000003.1"/>
</dbReference>